<dbReference type="FunFam" id="1.20.1720.10:FF:000061">
    <property type="entry name" value="Uncharacterized protein"/>
    <property type="match status" value="1"/>
</dbReference>
<keyword evidence="5 7" id="KW-0472">Membrane</keyword>
<feature type="transmembrane region" description="Helical" evidence="7">
    <location>
        <begin position="471"/>
        <end position="494"/>
    </location>
</feature>
<keyword evidence="4 7" id="KW-1133">Transmembrane helix</keyword>
<evidence type="ECO:0000256" key="4">
    <source>
        <dbReference type="ARBA" id="ARBA00022989"/>
    </source>
</evidence>
<protein>
    <recommendedName>
        <fullName evidence="8">Major facilitator superfamily (MFS) profile domain-containing protein</fullName>
    </recommendedName>
</protein>
<dbReference type="AlphaFoldDB" id="A0A4Z1F830"/>
<feature type="region of interest" description="Disordered" evidence="6">
    <location>
        <begin position="1"/>
        <end position="44"/>
    </location>
</feature>
<feature type="transmembrane region" description="Helical" evidence="7">
    <location>
        <begin position="346"/>
        <end position="373"/>
    </location>
</feature>
<evidence type="ECO:0000256" key="5">
    <source>
        <dbReference type="ARBA" id="ARBA00023136"/>
    </source>
</evidence>
<dbReference type="SUPFAM" id="SSF103473">
    <property type="entry name" value="MFS general substrate transporter"/>
    <property type="match status" value="1"/>
</dbReference>
<keyword evidence="10" id="KW-1185">Reference proteome</keyword>
<comment type="caution">
    <text evidence="9">The sequence shown here is derived from an EMBL/GenBank/DDBJ whole genome shotgun (WGS) entry which is preliminary data.</text>
</comment>
<comment type="similarity">
    <text evidence="2">Belongs to the major facilitator superfamily.</text>
</comment>
<gene>
    <name evidence="9" type="ORF">BTUL_0007g01120</name>
</gene>
<evidence type="ECO:0000256" key="3">
    <source>
        <dbReference type="ARBA" id="ARBA00022692"/>
    </source>
</evidence>
<feature type="transmembrane region" description="Helical" evidence="7">
    <location>
        <begin position="444"/>
        <end position="465"/>
    </location>
</feature>
<feature type="transmembrane region" description="Helical" evidence="7">
    <location>
        <begin position="515"/>
        <end position="535"/>
    </location>
</feature>
<dbReference type="PROSITE" id="PS50850">
    <property type="entry name" value="MFS"/>
    <property type="match status" value="1"/>
</dbReference>
<comment type="subcellular location">
    <subcellularLocation>
        <location evidence="1">Membrane</location>
        <topology evidence="1">Multi-pass membrane protein</topology>
    </subcellularLocation>
</comment>
<keyword evidence="3 7" id="KW-0812">Transmembrane</keyword>
<dbReference type="PANTHER" id="PTHR23502">
    <property type="entry name" value="MAJOR FACILITATOR SUPERFAMILY"/>
    <property type="match status" value="1"/>
</dbReference>
<dbReference type="Proteomes" id="UP000297777">
    <property type="component" value="Unassembled WGS sequence"/>
</dbReference>
<evidence type="ECO:0000313" key="9">
    <source>
        <dbReference type="EMBL" id="TGO18893.1"/>
    </source>
</evidence>
<feature type="transmembrane region" description="Helical" evidence="7">
    <location>
        <begin position="134"/>
        <end position="154"/>
    </location>
</feature>
<feature type="transmembrane region" description="Helical" evidence="7">
    <location>
        <begin position="541"/>
        <end position="561"/>
    </location>
</feature>
<evidence type="ECO:0000313" key="10">
    <source>
        <dbReference type="Proteomes" id="UP000297777"/>
    </source>
</evidence>
<evidence type="ECO:0000256" key="6">
    <source>
        <dbReference type="SAM" id="MobiDB-lite"/>
    </source>
</evidence>
<dbReference type="OrthoDB" id="6770063at2759"/>
<dbReference type="Gene3D" id="1.20.1250.20">
    <property type="entry name" value="MFS general substrate transporter like domains"/>
    <property type="match status" value="1"/>
</dbReference>
<feature type="transmembrane region" description="Helical" evidence="7">
    <location>
        <begin position="193"/>
        <end position="215"/>
    </location>
</feature>
<dbReference type="GO" id="GO:0005886">
    <property type="term" value="C:plasma membrane"/>
    <property type="evidence" value="ECO:0007669"/>
    <property type="project" value="TreeGrafter"/>
</dbReference>
<organism evidence="9 10">
    <name type="scientific">Botrytis tulipae</name>
    <dbReference type="NCBI Taxonomy" id="87230"/>
    <lineage>
        <taxon>Eukaryota</taxon>
        <taxon>Fungi</taxon>
        <taxon>Dikarya</taxon>
        <taxon>Ascomycota</taxon>
        <taxon>Pezizomycotina</taxon>
        <taxon>Leotiomycetes</taxon>
        <taxon>Helotiales</taxon>
        <taxon>Sclerotiniaceae</taxon>
        <taxon>Botrytis</taxon>
    </lineage>
</organism>
<feature type="transmembrane region" description="Helical" evidence="7">
    <location>
        <begin position="254"/>
        <end position="275"/>
    </location>
</feature>
<sequence length="576" mass="63479">MSSGGDPSRQTSISDSTTDFEDDGQKRFEFAAQPAVNPATQSALHSSSPIIYHYLTFETSIPSPTSNVSSDGSSATAPPRPELKKYTSPFDWPESRKRFTVFLSCIATMLTAYTAGAYSPAVKQMSEYWHVSDIAILVGITTFCSGFAIAPMALAPFSELNGRKPIFIASGLLFFITQICCAVTRSYPGMLVARFFVGCGSSVFSTMVGGVISDIHHKEGRNTSMSLFSGAALFGTGLGPLVSGFIAQNTSWRWVFWVQVITNGLLLIAIILFFPETRGSILLSRKAKCLNKWYEEREEAGFFGIDMPTSASGEKYESQRIRWKVKSDEERESLLQMIKISVYRPFHLLFTESVVFFFSLWVAFAWAVLYLTFGSVPLVFETSHGFNLQQSGAVFAAMSIGATISTFISIYQEQWLVACLKWSSNSAKSPGIIRRKIDLSSPEARLYFACFQSALLPIGLFWFGWTQFSSIPWIVPTLAIGCATMGVYSIYLATFNYLADTYHRYASSALAAQSFCRNVLGGIFPLIATIMFNNITFQGAASLLGGIGALLTIVPWVLTIYGPTIRLRSKFASEIM</sequence>
<evidence type="ECO:0000256" key="7">
    <source>
        <dbReference type="SAM" id="Phobius"/>
    </source>
</evidence>
<dbReference type="FunFam" id="1.20.1250.20:FF:000082">
    <property type="entry name" value="MFS multidrug transporter, putative"/>
    <property type="match status" value="1"/>
</dbReference>
<dbReference type="InterPro" id="IPR020846">
    <property type="entry name" value="MFS_dom"/>
</dbReference>
<feature type="compositionally biased region" description="Polar residues" evidence="6">
    <location>
        <begin position="1"/>
        <end position="17"/>
    </location>
</feature>
<dbReference type="PANTHER" id="PTHR23502:SF134">
    <property type="entry name" value="MAJOR FACILITATOR SUPERFAMILY (MFS) PROFILE DOMAIN-CONTAINING PROTEIN-RELATED"/>
    <property type="match status" value="1"/>
</dbReference>
<dbReference type="CDD" id="cd17323">
    <property type="entry name" value="MFS_Tpo1_MDR_like"/>
    <property type="match status" value="1"/>
</dbReference>
<dbReference type="Pfam" id="PF07690">
    <property type="entry name" value="MFS_1"/>
    <property type="match status" value="1"/>
</dbReference>
<feature type="domain" description="Major facilitator superfamily (MFS) profile" evidence="8">
    <location>
        <begin position="100"/>
        <end position="566"/>
    </location>
</feature>
<dbReference type="EMBL" id="PQXH01000007">
    <property type="protein sequence ID" value="TGO18893.1"/>
    <property type="molecule type" value="Genomic_DNA"/>
</dbReference>
<feature type="transmembrane region" description="Helical" evidence="7">
    <location>
        <begin position="99"/>
        <end position="122"/>
    </location>
</feature>
<dbReference type="InterPro" id="IPR036259">
    <property type="entry name" value="MFS_trans_sf"/>
</dbReference>
<evidence type="ECO:0000256" key="1">
    <source>
        <dbReference type="ARBA" id="ARBA00004141"/>
    </source>
</evidence>
<dbReference type="GO" id="GO:0022857">
    <property type="term" value="F:transmembrane transporter activity"/>
    <property type="evidence" value="ECO:0007669"/>
    <property type="project" value="InterPro"/>
</dbReference>
<name>A0A4Z1F830_9HELO</name>
<evidence type="ECO:0000256" key="2">
    <source>
        <dbReference type="ARBA" id="ARBA00008335"/>
    </source>
</evidence>
<accession>A0A4Z1F830</accession>
<reference evidence="9 10" key="1">
    <citation type="submission" date="2017-12" db="EMBL/GenBank/DDBJ databases">
        <title>Comparative genomics of Botrytis spp.</title>
        <authorList>
            <person name="Valero-Jimenez C.A."/>
            <person name="Tapia P."/>
            <person name="Veloso J."/>
            <person name="Silva-Moreno E."/>
            <person name="Staats M."/>
            <person name="Valdes J.H."/>
            <person name="Van Kan J.A.L."/>
        </authorList>
    </citation>
    <scope>NUCLEOTIDE SEQUENCE [LARGE SCALE GENOMIC DNA]</scope>
    <source>
        <strain evidence="9 10">Bt9001</strain>
    </source>
</reference>
<proteinExistence type="inferred from homology"/>
<feature type="transmembrane region" description="Helical" evidence="7">
    <location>
        <begin position="393"/>
        <end position="411"/>
    </location>
</feature>
<feature type="transmembrane region" description="Helical" evidence="7">
    <location>
        <begin position="227"/>
        <end position="248"/>
    </location>
</feature>
<feature type="transmembrane region" description="Helical" evidence="7">
    <location>
        <begin position="166"/>
        <end position="187"/>
    </location>
</feature>
<dbReference type="InterPro" id="IPR011701">
    <property type="entry name" value="MFS"/>
</dbReference>
<evidence type="ECO:0000259" key="8">
    <source>
        <dbReference type="PROSITE" id="PS50850"/>
    </source>
</evidence>